<organism evidence="1 2">
    <name type="scientific">Enterocloster hominis</name>
    <name type="common">ex Hitch et al. 2024</name>
    <dbReference type="NCBI Taxonomy" id="1917870"/>
    <lineage>
        <taxon>Bacteria</taxon>
        <taxon>Bacillati</taxon>
        <taxon>Bacillota</taxon>
        <taxon>Clostridia</taxon>
        <taxon>Lachnospirales</taxon>
        <taxon>Lachnospiraceae</taxon>
        <taxon>Enterocloster</taxon>
    </lineage>
</organism>
<accession>A0ABV1D2A8</accession>
<evidence type="ECO:0000313" key="1">
    <source>
        <dbReference type="EMBL" id="MEQ2424517.1"/>
    </source>
</evidence>
<dbReference type="Proteomes" id="UP001454086">
    <property type="component" value="Unassembled WGS sequence"/>
</dbReference>
<sequence>METLKLKIEKQHIENISPQLYLVAGTQNYLECDFQFDASWAGYNKVAVFEQKYYVPIFGNRCRVPDDVARLKRFSIRIVGEKKDVRNVTDFAVIDQR</sequence>
<gene>
    <name evidence="1" type="ORF">WMQ36_05975</name>
</gene>
<dbReference type="RefSeq" id="WP_349117976.1">
    <property type="nucleotide sequence ID" value="NZ_JBBMFM010000014.1"/>
</dbReference>
<dbReference type="EMBL" id="JBBMFM010000014">
    <property type="protein sequence ID" value="MEQ2424517.1"/>
    <property type="molecule type" value="Genomic_DNA"/>
</dbReference>
<reference evidence="1 2" key="1">
    <citation type="submission" date="2024-03" db="EMBL/GenBank/DDBJ databases">
        <title>Human intestinal bacterial collection.</title>
        <authorList>
            <person name="Pauvert C."/>
            <person name="Hitch T.C.A."/>
            <person name="Clavel T."/>
        </authorList>
    </citation>
    <scope>NUCLEOTIDE SEQUENCE [LARGE SCALE GENOMIC DNA]</scope>
    <source>
        <strain evidence="1 2">CLA-SR-H021</strain>
    </source>
</reference>
<keyword evidence="2" id="KW-1185">Reference proteome</keyword>
<evidence type="ECO:0000313" key="2">
    <source>
        <dbReference type="Proteomes" id="UP001454086"/>
    </source>
</evidence>
<proteinExistence type="predicted"/>
<protein>
    <submittedName>
        <fullName evidence="1">Uncharacterized protein</fullName>
    </submittedName>
</protein>
<comment type="caution">
    <text evidence="1">The sequence shown here is derived from an EMBL/GenBank/DDBJ whole genome shotgun (WGS) entry which is preliminary data.</text>
</comment>
<name>A0ABV1D2A8_9FIRM</name>